<reference evidence="1 2" key="1">
    <citation type="submission" date="2011-11" db="EMBL/GenBank/DDBJ databases">
        <title>Improved High-Quality Draft sequence of Beggiatoa alba B18lD.</title>
        <authorList>
            <consortium name="US DOE Joint Genome Institute"/>
            <person name="Lucas S."/>
            <person name="Han J."/>
            <person name="Lapidus A."/>
            <person name="Cheng J.-F."/>
            <person name="Goodwin L."/>
            <person name="Pitluck S."/>
            <person name="Peters L."/>
            <person name="Mikhailova N."/>
            <person name="Held B."/>
            <person name="Detter J.C."/>
            <person name="Han C."/>
            <person name="Tapia R."/>
            <person name="Land M."/>
            <person name="Hauser L."/>
            <person name="Kyrpides N."/>
            <person name="Ivanova N."/>
            <person name="Pagani I."/>
            <person name="Samuel K."/>
            <person name="Teske A."/>
            <person name="Mueller J."/>
            <person name="Woyke T."/>
        </authorList>
    </citation>
    <scope>NUCLEOTIDE SEQUENCE [LARGE SCALE GENOMIC DNA]</scope>
    <source>
        <strain evidence="1 2">B18LD</strain>
    </source>
</reference>
<dbReference type="AlphaFoldDB" id="I3CJT3"/>
<proteinExistence type="predicted"/>
<dbReference type="HOGENOM" id="CLU_2166015_0_0_6"/>
<protein>
    <submittedName>
        <fullName evidence="1">Uncharacterized protein</fullName>
    </submittedName>
</protein>
<dbReference type="EMBL" id="JH600070">
    <property type="protein sequence ID" value="EIJ43876.1"/>
    <property type="molecule type" value="Genomic_DNA"/>
</dbReference>
<dbReference type="RefSeq" id="WP_002691449.1">
    <property type="nucleotide sequence ID" value="NZ_JH600070.1"/>
</dbReference>
<sequence length="110" mass="12266">MHKLIWGFIIFFLGMHHNLTMAETEDTVIELTGKVISLSIEGGFFGIEGTQGEKIHPLNLPILLQKEGLPVWLKARKADTTIGIHQWGTYVNLIEISVLPENCLATTPTQ</sequence>
<dbReference type="OrthoDB" id="1678364at2"/>
<keyword evidence="2" id="KW-1185">Reference proteome</keyword>
<dbReference type="Proteomes" id="UP000005744">
    <property type="component" value="Unassembled WGS sequence"/>
</dbReference>
<organism evidence="1 2">
    <name type="scientific">Beggiatoa alba B18LD</name>
    <dbReference type="NCBI Taxonomy" id="395493"/>
    <lineage>
        <taxon>Bacteria</taxon>
        <taxon>Pseudomonadati</taxon>
        <taxon>Pseudomonadota</taxon>
        <taxon>Gammaproteobacteria</taxon>
        <taxon>Thiotrichales</taxon>
        <taxon>Thiotrichaceae</taxon>
        <taxon>Beggiatoa</taxon>
    </lineage>
</organism>
<accession>I3CJT3</accession>
<evidence type="ECO:0000313" key="1">
    <source>
        <dbReference type="EMBL" id="EIJ43876.1"/>
    </source>
</evidence>
<gene>
    <name evidence="1" type="ORF">BegalDRAFT_3050</name>
</gene>
<evidence type="ECO:0000313" key="2">
    <source>
        <dbReference type="Proteomes" id="UP000005744"/>
    </source>
</evidence>
<name>I3CJT3_9GAMM</name>